<dbReference type="PANTHER" id="PTHR46825:SF7">
    <property type="entry name" value="D-ALANYL-D-ALANINE CARBOXYPEPTIDASE"/>
    <property type="match status" value="1"/>
</dbReference>
<name>A0ABN1TWI5_9ACTN</name>
<accession>A0ABN1TWI5</accession>
<evidence type="ECO:0000256" key="1">
    <source>
        <dbReference type="SAM" id="MobiDB-lite"/>
    </source>
</evidence>
<dbReference type="InterPro" id="IPR050491">
    <property type="entry name" value="AmpC-like"/>
</dbReference>
<protein>
    <recommendedName>
        <fullName evidence="3">Beta-lactamase-related domain-containing protein</fullName>
    </recommendedName>
</protein>
<dbReference type="PANTHER" id="PTHR46825">
    <property type="entry name" value="D-ALANYL-D-ALANINE-CARBOXYPEPTIDASE/ENDOPEPTIDASE AMPH"/>
    <property type="match status" value="1"/>
</dbReference>
<organism evidence="4 5">
    <name type="scientific">Kitasatospora arboriphila</name>
    <dbReference type="NCBI Taxonomy" id="258052"/>
    <lineage>
        <taxon>Bacteria</taxon>
        <taxon>Bacillati</taxon>
        <taxon>Actinomycetota</taxon>
        <taxon>Actinomycetes</taxon>
        <taxon>Kitasatosporales</taxon>
        <taxon>Streptomycetaceae</taxon>
        <taxon>Kitasatospora</taxon>
    </lineage>
</organism>
<dbReference type="RefSeq" id="WP_344626094.1">
    <property type="nucleotide sequence ID" value="NZ_BAAALD010000058.1"/>
</dbReference>
<reference evidence="4 5" key="1">
    <citation type="journal article" date="2019" name="Int. J. Syst. Evol. Microbiol.">
        <title>The Global Catalogue of Microorganisms (GCM) 10K type strain sequencing project: providing services to taxonomists for standard genome sequencing and annotation.</title>
        <authorList>
            <consortium name="The Broad Institute Genomics Platform"/>
            <consortium name="The Broad Institute Genome Sequencing Center for Infectious Disease"/>
            <person name="Wu L."/>
            <person name="Ma J."/>
        </authorList>
    </citation>
    <scope>NUCLEOTIDE SEQUENCE [LARGE SCALE GENOMIC DNA]</scope>
    <source>
        <strain evidence="4 5">JCM 13002</strain>
    </source>
</reference>
<evidence type="ECO:0000313" key="4">
    <source>
        <dbReference type="EMBL" id="GAA1102987.1"/>
    </source>
</evidence>
<gene>
    <name evidence="4" type="ORF">GCM10009663_51900</name>
</gene>
<keyword evidence="2" id="KW-0732">Signal</keyword>
<dbReference type="InterPro" id="IPR012338">
    <property type="entry name" value="Beta-lactam/transpept-like"/>
</dbReference>
<dbReference type="PROSITE" id="PS51318">
    <property type="entry name" value="TAT"/>
    <property type="match status" value="1"/>
</dbReference>
<dbReference type="EMBL" id="BAAALD010000058">
    <property type="protein sequence ID" value="GAA1102987.1"/>
    <property type="molecule type" value="Genomic_DNA"/>
</dbReference>
<dbReference type="InterPro" id="IPR006311">
    <property type="entry name" value="TAT_signal"/>
</dbReference>
<proteinExistence type="predicted"/>
<sequence>MTIVQARTPHRRGRLGTRLAAVALAGATAVTLAPTAAVAAGGTGASVSGTGSAEERRPRVDGQQELRDLVERGGTTAALAEIRFAGRPQWRGAAGTADLATGQPARADGRFRIGSVTKTFVSTVVLQLVGEGRLGLDDPVERHLPGVVPNGAAITVRQLLNHTSGLFNFTEDERFLVRNEADLQDFAYGGWRYRDYRPQQLAAVSAEHAPYFTPGQGWHYSNTDYVLAGMIVQKITGRTWQHEVERRIVRPLHLDDTTFPGSETGLGGPHARAYLDMPAGPADITRLDPTVVDAAGNGISTTSDLNRFHAALFGGKLLRPAETAALTDTVPTTIEGARYGLGVVRIDLGPGCEAAWGHDGSLPGWSTLLLGSRDGRRQFALSTNPYVGKDDSASGDAIGSLIVKTLCDPGTAAGAVAGSTAEAVPAPRTVPRTGPDLRVEGGGPSAR</sequence>
<evidence type="ECO:0000313" key="5">
    <source>
        <dbReference type="Proteomes" id="UP001499987"/>
    </source>
</evidence>
<dbReference type="Gene3D" id="3.40.710.10">
    <property type="entry name" value="DD-peptidase/beta-lactamase superfamily"/>
    <property type="match status" value="1"/>
</dbReference>
<comment type="caution">
    <text evidence="4">The sequence shown here is derived from an EMBL/GenBank/DDBJ whole genome shotgun (WGS) entry which is preliminary data.</text>
</comment>
<feature type="signal peptide" evidence="2">
    <location>
        <begin position="1"/>
        <end position="39"/>
    </location>
</feature>
<dbReference type="Pfam" id="PF00144">
    <property type="entry name" value="Beta-lactamase"/>
    <property type="match status" value="1"/>
</dbReference>
<feature type="region of interest" description="Disordered" evidence="1">
    <location>
        <begin position="417"/>
        <end position="447"/>
    </location>
</feature>
<evidence type="ECO:0000256" key="2">
    <source>
        <dbReference type="SAM" id="SignalP"/>
    </source>
</evidence>
<dbReference type="InterPro" id="IPR001466">
    <property type="entry name" value="Beta-lactam-related"/>
</dbReference>
<dbReference type="SUPFAM" id="SSF56601">
    <property type="entry name" value="beta-lactamase/transpeptidase-like"/>
    <property type="match status" value="1"/>
</dbReference>
<evidence type="ECO:0000259" key="3">
    <source>
        <dbReference type="Pfam" id="PF00144"/>
    </source>
</evidence>
<dbReference type="Proteomes" id="UP001499987">
    <property type="component" value="Unassembled WGS sequence"/>
</dbReference>
<feature type="chain" id="PRO_5045824979" description="Beta-lactamase-related domain-containing protein" evidence="2">
    <location>
        <begin position="40"/>
        <end position="447"/>
    </location>
</feature>
<keyword evidence="5" id="KW-1185">Reference proteome</keyword>
<feature type="domain" description="Beta-lactamase-related" evidence="3">
    <location>
        <begin position="66"/>
        <end position="388"/>
    </location>
</feature>